<sequence>MAYFRYWGATAAFICVGALPAQVAARDAAPSDPGSLPVTQQKAGTISSSLRLSTGLNFSTGDYGDTQDTKVYSAPVAVTYKRGGLKLRVSVPWVRVEGPASLLQTPEGRDKTNNGAQSGGSGGASGSNGGGSSGSDIEVEDEDDGAVIDDKGGLGNSGSGGGGSDDNGSDDDDDGDGAGTGGTGGGTTPVGTIASAMQRRSGFGDVNVAATYSFDLGGDFYFEPTARVKLPTASRRKRLGTKKVDVTIAADLVKDIGKFSFYLHGRRKFAGKPDGSTIRSTWGAGGGFSLSAAKGISLGADYDWQQSTFAGRTPSSEVTGWTSIRLSPRWNMTAYGLVGTNQNSARYGAGLSISYRLF</sequence>
<evidence type="ECO:0000313" key="3">
    <source>
        <dbReference type="EMBL" id="MDO7833834.1"/>
    </source>
</evidence>
<comment type="caution">
    <text evidence="3">The sequence shown here is derived from an EMBL/GenBank/DDBJ whole genome shotgun (WGS) entry which is preliminary data.</text>
</comment>
<organism evidence="3 4">
    <name type="scientific">Sphingobium cyanobacteriorum</name>
    <dbReference type="NCBI Taxonomy" id="3063954"/>
    <lineage>
        <taxon>Bacteria</taxon>
        <taxon>Pseudomonadati</taxon>
        <taxon>Pseudomonadota</taxon>
        <taxon>Alphaproteobacteria</taxon>
        <taxon>Sphingomonadales</taxon>
        <taxon>Sphingomonadaceae</taxon>
        <taxon>Sphingobium</taxon>
    </lineage>
</organism>
<dbReference type="Proteomes" id="UP001176471">
    <property type="component" value="Unassembled WGS sequence"/>
</dbReference>
<gene>
    <name evidence="3" type="ORF">Q4610_02140</name>
</gene>
<feature type="compositionally biased region" description="Gly residues" evidence="1">
    <location>
        <begin position="153"/>
        <end position="165"/>
    </location>
</feature>
<dbReference type="RefSeq" id="WP_304534364.1">
    <property type="nucleotide sequence ID" value="NZ_JAUQOM010000001.1"/>
</dbReference>
<evidence type="ECO:0000256" key="1">
    <source>
        <dbReference type="SAM" id="MobiDB-lite"/>
    </source>
</evidence>
<reference evidence="3" key="1">
    <citation type="submission" date="2023-07" db="EMBL/GenBank/DDBJ databases">
        <title>Bacterial whole genome sequence for Sphingobium sp. HBC34.</title>
        <authorList>
            <person name="Le V."/>
            <person name="Ko S.-R."/>
            <person name="Ahn C.-Y."/>
            <person name="Oh H.-M."/>
        </authorList>
    </citation>
    <scope>NUCLEOTIDE SEQUENCE</scope>
    <source>
        <strain evidence="3">HBC34</strain>
    </source>
</reference>
<keyword evidence="2" id="KW-0732">Signal</keyword>
<evidence type="ECO:0000256" key="2">
    <source>
        <dbReference type="SAM" id="SignalP"/>
    </source>
</evidence>
<feature type="compositionally biased region" description="Acidic residues" evidence="1">
    <location>
        <begin position="167"/>
        <end position="176"/>
    </location>
</feature>
<proteinExistence type="predicted"/>
<feature type="chain" id="PRO_5045723547" description="Outer membrane protein beta-barrel domain-containing protein" evidence="2">
    <location>
        <begin position="24"/>
        <end position="358"/>
    </location>
</feature>
<protein>
    <recommendedName>
        <fullName evidence="5">Outer membrane protein beta-barrel domain-containing protein</fullName>
    </recommendedName>
</protein>
<evidence type="ECO:0000313" key="4">
    <source>
        <dbReference type="Proteomes" id="UP001176471"/>
    </source>
</evidence>
<dbReference type="EMBL" id="JAUQOM010000001">
    <property type="protein sequence ID" value="MDO7833834.1"/>
    <property type="molecule type" value="Genomic_DNA"/>
</dbReference>
<feature type="signal peptide" evidence="2">
    <location>
        <begin position="1"/>
        <end position="23"/>
    </location>
</feature>
<feature type="compositionally biased region" description="Acidic residues" evidence="1">
    <location>
        <begin position="137"/>
        <end position="147"/>
    </location>
</feature>
<feature type="region of interest" description="Disordered" evidence="1">
    <location>
        <begin position="101"/>
        <end position="192"/>
    </location>
</feature>
<feature type="compositionally biased region" description="Gly residues" evidence="1">
    <location>
        <begin position="177"/>
        <end position="188"/>
    </location>
</feature>
<name>A0ABT8ZH09_9SPHN</name>
<evidence type="ECO:0008006" key="5">
    <source>
        <dbReference type="Google" id="ProtNLM"/>
    </source>
</evidence>
<keyword evidence="4" id="KW-1185">Reference proteome</keyword>
<accession>A0ABT8ZH09</accession>
<feature type="compositionally biased region" description="Gly residues" evidence="1">
    <location>
        <begin position="117"/>
        <end position="133"/>
    </location>
</feature>